<name>A0A6J8AGP6_MYTCO</name>
<dbReference type="EMBL" id="CACVKT020001364">
    <property type="protein sequence ID" value="CAC5367606.1"/>
    <property type="molecule type" value="Genomic_DNA"/>
</dbReference>
<protein>
    <submittedName>
        <fullName evidence="4">Uncharacterized protein</fullName>
    </submittedName>
</protein>
<gene>
    <name evidence="4" type="ORF">MCOR_7447</name>
</gene>
<dbReference type="OrthoDB" id="539213at2759"/>
<dbReference type="SUPFAM" id="SSF48403">
    <property type="entry name" value="Ankyrin repeat"/>
    <property type="match status" value="1"/>
</dbReference>
<evidence type="ECO:0000256" key="3">
    <source>
        <dbReference type="PROSITE-ProRule" id="PRU00023"/>
    </source>
</evidence>
<reference evidence="4 5" key="1">
    <citation type="submission" date="2020-06" db="EMBL/GenBank/DDBJ databases">
        <authorList>
            <person name="Li R."/>
            <person name="Bekaert M."/>
        </authorList>
    </citation>
    <scope>NUCLEOTIDE SEQUENCE [LARGE SCALE GENOMIC DNA]</scope>
    <source>
        <strain evidence="5">wild</strain>
    </source>
</reference>
<dbReference type="Proteomes" id="UP000507470">
    <property type="component" value="Unassembled WGS sequence"/>
</dbReference>
<dbReference type="PROSITE" id="PS50297">
    <property type="entry name" value="ANK_REP_REGION"/>
    <property type="match status" value="1"/>
</dbReference>
<dbReference type="PANTHER" id="PTHR24198:SF165">
    <property type="entry name" value="ANKYRIN REPEAT-CONTAINING PROTEIN-RELATED"/>
    <property type="match status" value="1"/>
</dbReference>
<keyword evidence="5" id="KW-1185">Reference proteome</keyword>
<keyword evidence="1" id="KW-0677">Repeat</keyword>
<evidence type="ECO:0000256" key="2">
    <source>
        <dbReference type="ARBA" id="ARBA00023043"/>
    </source>
</evidence>
<dbReference type="PANTHER" id="PTHR24198">
    <property type="entry name" value="ANKYRIN REPEAT AND PROTEIN KINASE DOMAIN-CONTAINING PROTEIN"/>
    <property type="match status" value="1"/>
</dbReference>
<dbReference type="InterPro" id="IPR002110">
    <property type="entry name" value="Ankyrin_rpt"/>
</dbReference>
<feature type="repeat" description="ANK" evidence="3">
    <location>
        <begin position="73"/>
        <end position="106"/>
    </location>
</feature>
<sequence length="327" mass="36921">MLLKAVAQVKIKLVKLLMDGGVDVNFQGYDGKTPLIVACSFVVEKKDSDSESLMMLISLLIKGGANTNAHDMKGRTPLMYAVRHFLSTDIIELLLANSADPTILDNNGRNTLHYIKRKCLPYYRCIFKRYLRSEFNSHSHDVQILNSRPPNSSNTIMCSQSTIDKDDNIFRRVSDSTTTCRQNKLTLLPKRKCKSCSSKSFAIKNTIPEENECEKQTLRPSERFSTAEGDKQLIKDDIHIIPMNEYKLKKNKESDTLYSNAASAKSYLSVEMENKKGKATFGNLTCKRVLKSCSRSRGNLWQGISKCDNKMMQTGITNVPVKLPPIF</sequence>
<dbReference type="Gene3D" id="1.25.40.20">
    <property type="entry name" value="Ankyrin repeat-containing domain"/>
    <property type="match status" value="1"/>
</dbReference>
<keyword evidence="2 3" id="KW-0040">ANK repeat</keyword>
<dbReference type="Pfam" id="PF12796">
    <property type="entry name" value="Ank_2"/>
    <property type="match status" value="1"/>
</dbReference>
<evidence type="ECO:0000313" key="4">
    <source>
        <dbReference type="EMBL" id="CAC5367606.1"/>
    </source>
</evidence>
<organism evidence="4 5">
    <name type="scientific">Mytilus coruscus</name>
    <name type="common">Sea mussel</name>
    <dbReference type="NCBI Taxonomy" id="42192"/>
    <lineage>
        <taxon>Eukaryota</taxon>
        <taxon>Metazoa</taxon>
        <taxon>Spiralia</taxon>
        <taxon>Lophotrochozoa</taxon>
        <taxon>Mollusca</taxon>
        <taxon>Bivalvia</taxon>
        <taxon>Autobranchia</taxon>
        <taxon>Pteriomorphia</taxon>
        <taxon>Mytilida</taxon>
        <taxon>Mytiloidea</taxon>
        <taxon>Mytilidae</taxon>
        <taxon>Mytilinae</taxon>
        <taxon>Mytilus</taxon>
    </lineage>
</organism>
<dbReference type="AlphaFoldDB" id="A0A6J8AGP6"/>
<accession>A0A6J8AGP6</accession>
<evidence type="ECO:0000256" key="1">
    <source>
        <dbReference type="ARBA" id="ARBA00022737"/>
    </source>
</evidence>
<proteinExistence type="predicted"/>
<dbReference type="SMART" id="SM00248">
    <property type="entry name" value="ANK"/>
    <property type="match status" value="2"/>
</dbReference>
<dbReference type="PROSITE" id="PS50088">
    <property type="entry name" value="ANK_REPEAT"/>
    <property type="match status" value="1"/>
</dbReference>
<evidence type="ECO:0000313" key="5">
    <source>
        <dbReference type="Proteomes" id="UP000507470"/>
    </source>
</evidence>
<dbReference type="InterPro" id="IPR036770">
    <property type="entry name" value="Ankyrin_rpt-contain_sf"/>
</dbReference>